<sequence>MITVSPEEITAWTDGEITGQREKEIAAAVAQDTQLQAQVAAHRALKEKLGGHFAPIAAVPVPDRLANLLKTTHQEDPPAQVVDFAAAKERIAQRRTVPRWGWIAGPALAASLALAVFLPRGGDDALPGAYADTQLASVLNTQLVAQQGNTADTRILLSFQNDGGEFCRAYSSDQAGGIACRDDDGWRIEATGDGADDSTSQYRMAGAAEVMAEAQELAAGPALDAEAEAAARKAGWR</sequence>
<evidence type="ECO:0000313" key="2">
    <source>
        <dbReference type="Proteomes" id="UP000059113"/>
    </source>
</evidence>
<dbReference type="EMBL" id="CP011310">
    <property type="protein sequence ID" value="AKQ41511.2"/>
    <property type="molecule type" value="Genomic_DNA"/>
</dbReference>
<proteinExistence type="predicted"/>
<reference evidence="1 2" key="1">
    <citation type="journal article" date="2015" name="Int. J. Syst. Evol. Microbiol.">
        <title>Erythrobacter atlanticus sp. nov., a bacterium from ocean sediment able to degrade polycyclic aromatic hydrocarbons.</title>
        <authorList>
            <person name="Zhuang L."/>
            <person name="Liu Y."/>
            <person name="Wang L."/>
            <person name="Wang W."/>
            <person name="Shao Z."/>
        </authorList>
    </citation>
    <scope>NUCLEOTIDE SEQUENCE [LARGE SCALE GENOMIC DNA]</scope>
    <source>
        <strain evidence="2">s21-N3</strain>
    </source>
</reference>
<keyword evidence="2" id="KW-1185">Reference proteome</keyword>
<dbReference type="STRING" id="1648404.CP97_04970"/>
<dbReference type="OrthoDB" id="7502743at2"/>
<evidence type="ECO:0000313" key="1">
    <source>
        <dbReference type="EMBL" id="AKQ41511.2"/>
    </source>
</evidence>
<organism evidence="1 2">
    <name type="scientific">Aurantiacibacter atlanticus</name>
    <dbReference type="NCBI Taxonomy" id="1648404"/>
    <lineage>
        <taxon>Bacteria</taxon>
        <taxon>Pseudomonadati</taxon>
        <taxon>Pseudomonadota</taxon>
        <taxon>Alphaproteobacteria</taxon>
        <taxon>Sphingomonadales</taxon>
        <taxon>Erythrobacteraceae</taxon>
        <taxon>Aurantiacibacter</taxon>
    </lineage>
</organism>
<dbReference type="AlphaFoldDB" id="A0A0H4VF94"/>
<gene>
    <name evidence="1" type="ORF">CP97_04970</name>
</gene>
<accession>A0A0H4VF94</accession>
<dbReference type="Proteomes" id="UP000059113">
    <property type="component" value="Chromosome"/>
</dbReference>
<dbReference type="RefSeq" id="WP_048885037.1">
    <property type="nucleotide sequence ID" value="NZ_CP011310.1"/>
</dbReference>
<name>A0A0H4VF94_9SPHN</name>
<evidence type="ECO:0008006" key="3">
    <source>
        <dbReference type="Google" id="ProtNLM"/>
    </source>
</evidence>
<protein>
    <recommendedName>
        <fullName evidence="3">Anti-sigma factor</fullName>
    </recommendedName>
</protein>
<dbReference type="KEGG" id="ery:CP97_04970"/>
<reference evidence="2" key="2">
    <citation type="submission" date="2015-04" db="EMBL/GenBank/DDBJ databases">
        <title>The complete genome sequence of Erythrobacter sp. s21-N3.</title>
        <authorList>
            <person name="Zhuang L."/>
            <person name="Liu Y."/>
            <person name="Shao Z."/>
        </authorList>
    </citation>
    <scope>NUCLEOTIDE SEQUENCE [LARGE SCALE GENOMIC DNA]</scope>
    <source>
        <strain evidence="2">s21-N3</strain>
    </source>
</reference>